<protein>
    <recommendedName>
        <fullName evidence="2">AMIN-like domain-containing protein</fullName>
    </recommendedName>
</protein>
<feature type="chain" id="PRO_5045652618" description="AMIN-like domain-containing protein" evidence="1">
    <location>
        <begin position="25"/>
        <end position="175"/>
    </location>
</feature>
<feature type="domain" description="AMIN-like" evidence="2">
    <location>
        <begin position="47"/>
        <end position="173"/>
    </location>
</feature>
<evidence type="ECO:0000256" key="1">
    <source>
        <dbReference type="SAM" id="SignalP"/>
    </source>
</evidence>
<dbReference type="Proteomes" id="UP001595767">
    <property type="component" value="Unassembled WGS sequence"/>
</dbReference>
<evidence type="ECO:0000313" key="3">
    <source>
        <dbReference type="EMBL" id="MFC4126125.1"/>
    </source>
</evidence>
<evidence type="ECO:0000313" key="4">
    <source>
        <dbReference type="Proteomes" id="UP001595767"/>
    </source>
</evidence>
<keyword evidence="4" id="KW-1185">Reference proteome</keyword>
<proteinExistence type="predicted"/>
<dbReference type="InterPro" id="IPR056303">
    <property type="entry name" value="AMIN-like"/>
</dbReference>
<name>A0ABV8L6I4_9NOCA</name>
<gene>
    <name evidence="3" type="ORF">ACFOW8_14410</name>
</gene>
<comment type="caution">
    <text evidence="3">The sequence shown here is derived from an EMBL/GenBank/DDBJ whole genome shotgun (WGS) entry which is preliminary data.</text>
</comment>
<organism evidence="3 4">
    <name type="scientific">Nocardia rhizosphaerae</name>
    <dbReference type="NCBI Taxonomy" id="1691571"/>
    <lineage>
        <taxon>Bacteria</taxon>
        <taxon>Bacillati</taxon>
        <taxon>Actinomycetota</taxon>
        <taxon>Actinomycetes</taxon>
        <taxon>Mycobacteriales</taxon>
        <taxon>Nocardiaceae</taxon>
        <taxon>Nocardia</taxon>
    </lineage>
</organism>
<dbReference type="EMBL" id="JBHSBA010000006">
    <property type="protein sequence ID" value="MFC4126125.1"/>
    <property type="molecule type" value="Genomic_DNA"/>
</dbReference>
<keyword evidence="1" id="KW-0732">Signal</keyword>
<dbReference type="RefSeq" id="WP_378551101.1">
    <property type="nucleotide sequence ID" value="NZ_JBHSBA010000006.1"/>
</dbReference>
<reference evidence="4" key="1">
    <citation type="journal article" date="2019" name="Int. J. Syst. Evol. Microbiol.">
        <title>The Global Catalogue of Microorganisms (GCM) 10K type strain sequencing project: providing services to taxonomists for standard genome sequencing and annotation.</title>
        <authorList>
            <consortium name="The Broad Institute Genomics Platform"/>
            <consortium name="The Broad Institute Genome Sequencing Center for Infectious Disease"/>
            <person name="Wu L."/>
            <person name="Ma J."/>
        </authorList>
    </citation>
    <scope>NUCLEOTIDE SEQUENCE [LARGE SCALE GENOMIC DNA]</scope>
    <source>
        <strain evidence="4">CGMCC 4.7204</strain>
    </source>
</reference>
<accession>A0ABV8L6I4</accession>
<sequence length="175" mass="18957">MRRFLVILITLLACAGLWTVPAAATPSYCGLTWGSLDKSDPEYSSATLTNVRSGRHECFDRLVIDLTGPVAGYLVRYVDTVAEDGSGAPVPLRGSAFLQVTVHAPAYDDGGLTYLPADRAELVDVTGYPTFRQVAWAVSFEGQSNLGIGVRARLPFRVFTLDGPARVVIDVAHRW</sequence>
<feature type="signal peptide" evidence="1">
    <location>
        <begin position="1"/>
        <end position="24"/>
    </location>
</feature>
<evidence type="ECO:0000259" key="2">
    <source>
        <dbReference type="Pfam" id="PF24837"/>
    </source>
</evidence>
<dbReference type="Pfam" id="PF24837">
    <property type="entry name" value="AMIN-like"/>
    <property type="match status" value="1"/>
</dbReference>